<dbReference type="Gene3D" id="3.40.50.1820">
    <property type="entry name" value="alpha/beta hydrolase"/>
    <property type="match status" value="1"/>
</dbReference>
<dbReference type="SUPFAM" id="SSF53474">
    <property type="entry name" value="alpha/beta-Hydrolases"/>
    <property type="match status" value="1"/>
</dbReference>
<reference evidence="2 3" key="1">
    <citation type="submission" date="2018-12" db="EMBL/GenBank/DDBJ databases">
        <authorList>
            <person name="Tiukova I."/>
            <person name="Dainat J."/>
        </authorList>
    </citation>
    <scope>NUCLEOTIDE SEQUENCE [LARGE SCALE GENOMIC DNA]</scope>
</reference>
<organism evidence="2 3">
    <name type="scientific">Brettanomyces naardenensis</name>
    <name type="common">Yeast</name>
    <dbReference type="NCBI Taxonomy" id="13370"/>
    <lineage>
        <taxon>Eukaryota</taxon>
        <taxon>Fungi</taxon>
        <taxon>Dikarya</taxon>
        <taxon>Ascomycota</taxon>
        <taxon>Saccharomycotina</taxon>
        <taxon>Pichiomycetes</taxon>
        <taxon>Pichiales</taxon>
        <taxon>Pichiaceae</taxon>
        <taxon>Brettanomyces</taxon>
    </lineage>
</organism>
<dbReference type="Proteomes" id="UP000290900">
    <property type="component" value="Unassembled WGS sequence"/>
</dbReference>
<dbReference type="EMBL" id="CAACVR010000024">
    <property type="protein sequence ID" value="VEU22694.1"/>
    <property type="molecule type" value="Genomic_DNA"/>
</dbReference>
<evidence type="ECO:0000259" key="1">
    <source>
        <dbReference type="Pfam" id="PF12146"/>
    </source>
</evidence>
<dbReference type="Pfam" id="PF12146">
    <property type="entry name" value="Hydrolase_4"/>
    <property type="match status" value="1"/>
</dbReference>
<dbReference type="PANTHER" id="PTHR11614">
    <property type="entry name" value="PHOSPHOLIPASE-RELATED"/>
    <property type="match status" value="1"/>
</dbReference>
<sequence>MALDPRAPYQPSISPLERVITVGDCKYYTYIWKRDRDPSAYKGRILFIHGYRDSQQVYYYTFEKLTEAGYDVFYFDQRGEGKTVLTNGKKGTASEETALGAVDYFIEFNLKELADEGKPSRLSILSVSMGGGIALNYSAIGRYRKKLTCIVNIAPLILLHEKTYPGIVTETLVRGLCVAPFMRSLHVKTYIHPEYIAGDPVYEEYLRARMEKKPLYATLVESRDFVLRGRRLLSEEYYGKVEKELPILICHGDADYVNDVEGSKKFFEKVNGVKGMKNKRLIIYPKGRHVLYIGAEETREKALKDTIEFLDEFNGAAE</sequence>
<gene>
    <name evidence="2" type="ORF">BRENAR_LOCUS3425</name>
</gene>
<protein>
    <submittedName>
        <fullName evidence="2">DEKNAAC103735</fullName>
    </submittedName>
</protein>
<feature type="domain" description="Serine aminopeptidase S33" evidence="1">
    <location>
        <begin position="42"/>
        <end position="291"/>
    </location>
</feature>
<keyword evidence="3" id="KW-1185">Reference proteome</keyword>
<dbReference type="STRING" id="13370.A0A448YP34"/>
<name>A0A448YP34_BRENA</name>
<dbReference type="InParanoid" id="A0A448YP34"/>
<evidence type="ECO:0000313" key="2">
    <source>
        <dbReference type="EMBL" id="VEU22694.1"/>
    </source>
</evidence>
<dbReference type="FunCoup" id="A0A448YP34">
    <property type="interactions" value="394"/>
</dbReference>
<dbReference type="OrthoDB" id="10249433at2759"/>
<dbReference type="InterPro" id="IPR029058">
    <property type="entry name" value="AB_hydrolase_fold"/>
</dbReference>
<dbReference type="AlphaFoldDB" id="A0A448YP34"/>
<accession>A0A448YP34</accession>
<evidence type="ECO:0000313" key="3">
    <source>
        <dbReference type="Proteomes" id="UP000290900"/>
    </source>
</evidence>
<dbReference type="InterPro" id="IPR051044">
    <property type="entry name" value="MAG_DAG_Lipase"/>
</dbReference>
<dbReference type="InterPro" id="IPR022742">
    <property type="entry name" value="Hydrolase_4"/>
</dbReference>
<proteinExistence type="predicted"/>